<dbReference type="Proteomes" id="UP000054466">
    <property type="component" value="Unassembled WGS sequence"/>
</dbReference>
<accession>A0A0D2CLA4</accession>
<keyword evidence="4" id="KW-1185">Reference proteome</keyword>
<sequence length="301" mass="34051">MSARDHITQVPTTMVYYQEPCLLDQGPQQFQDESYFNNFQSNSDDHDLAAEGFNAWSIPMETQQMQPRSYGMQPYIDAPYPSLYLEPFKPTGVQTVGLAQLQLNGGSEFPMDYQPDQSPEEEFCALGLKDDGSDVSPLSLPDQADTAIFGSKKCLPRSRAAPRSSRTSQPKKGRPRKKRNQSNSSSEDESAILKAKFAHSVIERRYRDNLNRKMMQLHRDLLAVETSPTSPASQFNTSPTGQTLSSRVRKSDIMSRAINYVHQSDVEIRHLDGEIKRLQDQVSVFQKLVNCDDYSLLKNMV</sequence>
<evidence type="ECO:0000259" key="2">
    <source>
        <dbReference type="PROSITE" id="PS50888"/>
    </source>
</evidence>
<dbReference type="InterPro" id="IPR036638">
    <property type="entry name" value="HLH_DNA-bd_sf"/>
</dbReference>
<feature type="domain" description="BHLH" evidence="2">
    <location>
        <begin position="194"/>
        <end position="264"/>
    </location>
</feature>
<dbReference type="PROSITE" id="PS50888">
    <property type="entry name" value="BHLH"/>
    <property type="match status" value="1"/>
</dbReference>
<dbReference type="EMBL" id="KN847045">
    <property type="protein sequence ID" value="KIW24359.1"/>
    <property type="molecule type" value="Genomic_DNA"/>
</dbReference>
<dbReference type="Gene3D" id="4.10.280.10">
    <property type="entry name" value="Helix-loop-helix DNA-binding domain"/>
    <property type="match status" value="1"/>
</dbReference>
<dbReference type="Pfam" id="PF00010">
    <property type="entry name" value="HLH"/>
    <property type="match status" value="1"/>
</dbReference>
<reference evidence="3 4" key="1">
    <citation type="submission" date="2015-01" db="EMBL/GenBank/DDBJ databases">
        <title>The Genome Sequence of Cladophialophora immunda CBS83496.</title>
        <authorList>
            <consortium name="The Broad Institute Genomics Platform"/>
            <person name="Cuomo C."/>
            <person name="de Hoog S."/>
            <person name="Gorbushina A."/>
            <person name="Stielow B."/>
            <person name="Teixiera M."/>
            <person name="Abouelleil A."/>
            <person name="Chapman S.B."/>
            <person name="Priest M."/>
            <person name="Young S.K."/>
            <person name="Wortman J."/>
            <person name="Nusbaum C."/>
            <person name="Birren B."/>
        </authorList>
    </citation>
    <scope>NUCLEOTIDE SEQUENCE [LARGE SCALE GENOMIC DNA]</scope>
    <source>
        <strain evidence="3 4">CBS 83496</strain>
    </source>
</reference>
<evidence type="ECO:0000313" key="3">
    <source>
        <dbReference type="EMBL" id="KIW24359.1"/>
    </source>
</evidence>
<dbReference type="VEuPathDB" id="FungiDB:PV07_10078"/>
<dbReference type="GeneID" id="27349272"/>
<feature type="region of interest" description="Disordered" evidence="1">
    <location>
        <begin position="147"/>
        <end position="191"/>
    </location>
</feature>
<name>A0A0D2CLA4_9EURO</name>
<dbReference type="OrthoDB" id="2133190at2759"/>
<dbReference type="AlphaFoldDB" id="A0A0D2CLA4"/>
<feature type="compositionally biased region" description="Basic residues" evidence="1">
    <location>
        <begin position="169"/>
        <end position="180"/>
    </location>
</feature>
<dbReference type="SUPFAM" id="SSF47459">
    <property type="entry name" value="HLH, helix-loop-helix DNA-binding domain"/>
    <property type="match status" value="1"/>
</dbReference>
<evidence type="ECO:0000256" key="1">
    <source>
        <dbReference type="SAM" id="MobiDB-lite"/>
    </source>
</evidence>
<organism evidence="3 4">
    <name type="scientific">Cladophialophora immunda</name>
    <dbReference type="NCBI Taxonomy" id="569365"/>
    <lineage>
        <taxon>Eukaryota</taxon>
        <taxon>Fungi</taxon>
        <taxon>Dikarya</taxon>
        <taxon>Ascomycota</taxon>
        <taxon>Pezizomycotina</taxon>
        <taxon>Eurotiomycetes</taxon>
        <taxon>Chaetothyriomycetidae</taxon>
        <taxon>Chaetothyriales</taxon>
        <taxon>Herpotrichiellaceae</taxon>
        <taxon>Cladophialophora</taxon>
    </lineage>
</organism>
<dbReference type="RefSeq" id="XP_016244575.1">
    <property type="nucleotide sequence ID" value="XM_016397384.1"/>
</dbReference>
<dbReference type="InterPro" id="IPR052099">
    <property type="entry name" value="Regulatory_TF_Diverse"/>
</dbReference>
<dbReference type="PANTHER" id="PTHR47336:SF2">
    <property type="entry name" value="TRANSCRIPTION FACTOR HMS1-RELATED"/>
    <property type="match status" value="1"/>
</dbReference>
<dbReference type="GO" id="GO:0046983">
    <property type="term" value="F:protein dimerization activity"/>
    <property type="evidence" value="ECO:0007669"/>
    <property type="project" value="InterPro"/>
</dbReference>
<feature type="compositionally biased region" description="Low complexity" evidence="1">
    <location>
        <begin position="157"/>
        <end position="168"/>
    </location>
</feature>
<dbReference type="STRING" id="569365.A0A0D2CLA4"/>
<dbReference type="PANTHER" id="PTHR47336">
    <property type="entry name" value="TRANSCRIPTION FACTOR HMS1-RELATED"/>
    <property type="match status" value="1"/>
</dbReference>
<gene>
    <name evidence="3" type="ORF">PV07_10078</name>
</gene>
<proteinExistence type="predicted"/>
<protein>
    <recommendedName>
        <fullName evidence="2">BHLH domain-containing protein</fullName>
    </recommendedName>
</protein>
<evidence type="ECO:0000313" key="4">
    <source>
        <dbReference type="Proteomes" id="UP000054466"/>
    </source>
</evidence>
<dbReference type="InterPro" id="IPR011598">
    <property type="entry name" value="bHLH_dom"/>
</dbReference>